<keyword evidence="7 8" id="KW-0624">Polysaccharide degradation</keyword>
<dbReference type="InterPro" id="IPR033126">
    <property type="entry name" value="Glyco_hydro_9_Asp/Glu_AS"/>
</dbReference>
<keyword evidence="6 8" id="KW-0326">Glycosidase</keyword>
<feature type="region of interest" description="Disordered" evidence="10">
    <location>
        <begin position="578"/>
        <end position="610"/>
    </location>
</feature>
<dbReference type="InterPro" id="IPR001701">
    <property type="entry name" value="Glyco_hydro_9"/>
</dbReference>
<dbReference type="EMBL" id="QEAQ01000005">
    <property type="protein sequence ID" value="TPX61895.1"/>
    <property type="molecule type" value="Genomic_DNA"/>
</dbReference>
<evidence type="ECO:0000256" key="7">
    <source>
        <dbReference type="ARBA" id="ARBA00023326"/>
    </source>
</evidence>
<dbReference type="EC" id="3.2.1.4" evidence="9"/>
<dbReference type="InterPro" id="IPR012341">
    <property type="entry name" value="6hp_glycosidase-like_sf"/>
</dbReference>
<evidence type="ECO:0000256" key="3">
    <source>
        <dbReference type="ARBA" id="ARBA00022801"/>
    </source>
</evidence>
<dbReference type="STRING" id="109895.A0A507EER7"/>
<gene>
    <name evidence="12" type="primary">PHI863</name>
    <name evidence="12" type="ORF">PhCBS80983_g00863</name>
</gene>
<dbReference type="GO" id="GO:0008810">
    <property type="term" value="F:cellulase activity"/>
    <property type="evidence" value="ECO:0007669"/>
    <property type="project" value="UniProtKB-EC"/>
</dbReference>
<evidence type="ECO:0000259" key="11">
    <source>
        <dbReference type="Pfam" id="PF00759"/>
    </source>
</evidence>
<comment type="similarity">
    <text evidence="2 8 9">Belongs to the glycosyl hydrolase 9 (cellulase E) family.</text>
</comment>
<evidence type="ECO:0000256" key="10">
    <source>
        <dbReference type="SAM" id="MobiDB-lite"/>
    </source>
</evidence>
<dbReference type="InterPro" id="IPR008928">
    <property type="entry name" value="6-hairpin_glycosidase_sf"/>
</dbReference>
<feature type="active site" evidence="8">
    <location>
        <position position="510"/>
    </location>
</feature>
<feature type="compositionally biased region" description="Low complexity" evidence="10">
    <location>
        <begin position="578"/>
        <end position="609"/>
    </location>
</feature>
<evidence type="ECO:0000313" key="13">
    <source>
        <dbReference type="Proteomes" id="UP000318582"/>
    </source>
</evidence>
<protein>
    <recommendedName>
        <fullName evidence="9">Endoglucanase</fullName>
        <ecNumber evidence="9">3.2.1.4</ecNumber>
    </recommendedName>
</protein>
<dbReference type="AlphaFoldDB" id="A0A507EER7"/>
<comment type="catalytic activity">
    <reaction evidence="1 9">
        <text>Endohydrolysis of (1-&gt;4)-beta-D-glucosidic linkages in cellulose, lichenin and cereal beta-D-glucans.</text>
        <dbReference type="EC" id="3.2.1.4"/>
    </reaction>
</comment>
<dbReference type="GO" id="GO:0030245">
    <property type="term" value="P:cellulose catabolic process"/>
    <property type="evidence" value="ECO:0007669"/>
    <property type="project" value="UniProtKB-KW"/>
</dbReference>
<feature type="chain" id="PRO_5021460231" description="Endoglucanase" evidence="9">
    <location>
        <begin position="23"/>
        <end position="638"/>
    </location>
</feature>
<evidence type="ECO:0000256" key="8">
    <source>
        <dbReference type="PROSITE-ProRule" id="PRU10060"/>
    </source>
</evidence>
<proteinExistence type="inferred from homology"/>
<feature type="domain" description="Glycoside hydrolase family 9" evidence="11">
    <location>
        <begin position="60"/>
        <end position="523"/>
    </location>
</feature>
<comment type="caution">
    <text evidence="12">The sequence shown here is derived from an EMBL/GenBank/DDBJ whole genome shotgun (WGS) entry which is preliminary data.</text>
</comment>
<feature type="signal peptide" evidence="9">
    <location>
        <begin position="1"/>
        <end position="22"/>
    </location>
</feature>
<evidence type="ECO:0000256" key="9">
    <source>
        <dbReference type="RuleBase" id="RU361166"/>
    </source>
</evidence>
<dbReference type="PANTHER" id="PTHR22298">
    <property type="entry name" value="ENDO-1,4-BETA-GLUCANASE"/>
    <property type="match status" value="1"/>
</dbReference>
<accession>A0A507EER7</accession>
<sequence length="638" mass="67720">MKSFALTGIVVTALAALTTVSAQGLGDPSAGTKPANMITPPGPVVNSAAYVAPATTKYDYADALHKSFLFYWAQRSGKLPYQRLAWRGDSFVGAKGKYGEDLSGGWFEAANTMKWGGPFGFTAAQLAWNVVEFGPAMKAVNEYNEGINWVRIGAEYLLNTYTNDGTTERLMGLFGDSAVRGPTGGAVDVDFGYFGPPEEYLAGVPFGQPPNAYYCEGSATVNRGCSDIAGDYAAALAAASVALRPIDPVFADRCVAMAKNIYNFGNKYKGTYDTVANFPDQAWNNYREWYKSYGVNDEIAYASAWLHIATKEEIYYTNAQAALALVDGFSEYSWADKAIAAAILLNKAKPDAATQATIKTFFASWLPGGSRKRTPRGLVYGEKWGSLRYAANIAYIALAHAKSLAATASDAPLMTQLQTFAVQQINYMLGDCGRSWVVGFGENYPKSPYHKSSYNSYIDYPLRAQSQGVVGDDFLNSATPNRFILYGALVGGPEDTDEYVDNRKDYVYTEVTQDYNAAFTGALAGLVDFYGPTNFKPASDCGLDLGWTHPNATQATKPVYKAGDCYHTCDACTANATTTPGSSPTAGGDATSAGAAGTPDAAAGAPADAQNSAPGSAVVNNLGVLIPLAIGGLAAAVI</sequence>
<dbReference type="PROSITE" id="PS00698">
    <property type="entry name" value="GH9_3"/>
    <property type="match status" value="1"/>
</dbReference>
<keyword evidence="4 9" id="KW-0136">Cellulose degradation</keyword>
<keyword evidence="9" id="KW-0732">Signal</keyword>
<organism evidence="12 13">
    <name type="scientific">Powellomyces hirtus</name>
    <dbReference type="NCBI Taxonomy" id="109895"/>
    <lineage>
        <taxon>Eukaryota</taxon>
        <taxon>Fungi</taxon>
        <taxon>Fungi incertae sedis</taxon>
        <taxon>Chytridiomycota</taxon>
        <taxon>Chytridiomycota incertae sedis</taxon>
        <taxon>Chytridiomycetes</taxon>
        <taxon>Spizellomycetales</taxon>
        <taxon>Powellomycetaceae</taxon>
        <taxon>Powellomyces</taxon>
    </lineage>
</organism>
<evidence type="ECO:0000256" key="5">
    <source>
        <dbReference type="ARBA" id="ARBA00023277"/>
    </source>
</evidence>
<keyword evidence="5 8" id="KW-0119">Carbohydrate metabolism</keyword>
<reference evidence="12 13" key="1">
    <citation type="journal article" date="2019" name="Sci. Rep.">
        <title>Comparative genomics of chytrid fungi reveal insights into the obligate biotrophic and pathogenic lifestyle of Synchytrium endobioticum.</title>
        <authorList>
            <person name="van de Vossenberg B.T.L.H."/>
            <person name="Warris S."/>
            <person name="Nguyen H.D.T."/>
            <person name="van Gent-Pelzer M.P.E."/>
            <person name="Joly D.L."/>
            <person name="van de Geest H.C."/>
            <person name="Bonants P.J.M."/>
            <person name="Smith D.S."/>
            <person name="Levesque C.A."/>
            <person name="van der Lee T.A.J."/>
        </authorList>
    </citation>
    <scope>NUCLEOTIDE SEQUENCE [LARGE SCALE GENOMIC DNA]</scope>
    <source>
        <strain evidence="12 13">CBS 809.83</strain>
    </source>
</reference>
<evidence type="ECO:0000256" key="2">
    <source>
        <dbReference type="ARBA" id="ARBA00007072"/>
    </source>
</evidence>
<dbReference type="Pfam" id="PF00759">
    <property type="entry name" value="Glyco_hydro_9"/>
    <property type="match status" value="1"/>
</dbReference>
<name>A0A507EER7_9FUNG</name>
<evidence type="ECO:0000313" key="12">
    <source>
        <dbReference type="EMBL" id="TPX61895.1"/>
    </source>
</evidence>
<evidence type="ECO:0000256" key="4">
    <source>
        <dbReference type="ARBA" id="ARBA00023001"/>
    </source>
</evidence>
<dbReference type="Gene3D" id="1.50.10.10">
    <property type="match status" value="1"/>
</dbReference>
<feature type="active site" evidence="8">
    <location>
        <position position="501"/>
    </location>
</feature>
<evidence type="ECO:0000256" key="1">
    <source>
        <dbReference type="ARBA" id="ARBA00000966"/>
    </source>
</evidence>
<evidence type="ECO:0000256" key="6">
    <source>
        <dbReference type="ARBA" id="ARBA00023295"/>
    </source>
</evidence>
<keyword evidence="3 8" id="KW-0378">Hydrolase</keyword>
<dbReference type="Proteomes" id="UP000318582">
    <property type="component" value="Unassembled WGS sequence"/>
</dbReference>
<keyword evidence="13" id="KW-1185">Reference proteome</keyword>
<dbReference type="SUPFAM" id="SSF48208">
    <property type="entry name" value="Six-hairpin glycosidases"/>
    <property type="match status" value="1"/>
</dbReference>